<gene>
    <name evidence="7" type="ORF">RJ639_012555</name>
</gene>
<dbReference type="AlphaFoldDB" id="A0AA88VMZ4"/>
<name>A0AA88VMZ4_9ASTE</name>
<dbReference type="Pfam" id="PF00195">
    <property type="entry name" value="Chal_sti_synt_N"/>
    <property type="match status" value="1"/>
</dbReference>
<dbReference type="InterPro" id="IPR001099">
    <property type="entry name" value="Chalcone/stilbene_synt_N"/>
</dbReference>
<keyword evidence="8" id="KW-1185">Reference proteome</keyword>
<dbReference type="PANTHER" id="PTHR11877:SF14">
    <property type="entry name" value="CHALCONE SYNTHASE"/>
    <property type="match status" value="1"/>
</dbReference>
<evidence type="ECO:0000256" key="3">
    <source>
        <dbReference type="ARBA" id="ARBA00023315"/>
    </source>
</evidence>
<comment type="caution">
    <text evidence="7">The sequence shown here is derived from an EMBL/GenBank/DDBJ whole genome shotgun (WGS) entry which is preliminary data.</text>
</comment>
<dbReference type="InterPro" id="IPR011141">
    <property type="entry name" value="Polyketide_synthase_type-III"/>
</dbReference>
<feature type="domain" description="Chalcone/stilbene synthase N-terminal" evidence="5">
    <location>
        <begin position="2"/>
        <end position="65"/>
    </location>
</feature>
<evidence type="ECO:0000259" key="6">
    <source>
        <dbReference type="Pfam" id="PF02797"/>
    </source>
</evidence>
<evidence type="ECO:0008006" key="9">
    <source>
        <dbReference type="Google" id="ProtNLM"/>
    </source>
</evidence>
<keyword evidence="2 4" id="KW-0808">Transferase</keyword>
<evidence type="ECO:0000256" key="4">
    <source>
        <dbReference type="RuleBase" id="RU003633"/>
    </source>
</evidence>
<proteinExistence type="inferred from homology"/>
<dbReference type="GO" id="GO:0016747">
    <property type="term" value="F:acyltransferase activity, transferring groups other than amino-acyl groups"/>
    <property type="evidence" value="ECO:0007669"/>
    <property type="project" value="InterPro"/>
</dbReference>
<evidence type="ECO:0000313" key="8">
    <source>
        <dbReference type="Proteomes" id="UP001188597"/>
    </source>
</evidence>
<evidence type="ECO:0000256" key="2">
    <source>
        <dbReference type="ARBA" id="ARBA00022679"/>
    </source>
</evidence>
<dbReference type="EMBL" id="JAVXUP010001428">
    <property type="protein sequence ID" value="KAK3011772.1"/>
    <property type="molecule type" value="Genomic_DNA"/>
</dbReference>
<protein>
    <recommendedName>
        <fullName evidence="9">Chalcone synthase</fullName>
    </recommendedName>
</protein>
<dbReference type="SUPFAM" id="SSF53901">
    <property type="entry name" value="Thiolase-like"/>
    <property type="match status" value="2"/>
</dbReference>
<evidence type="ECO:0000259" key="5">
    <source>
        <dbReference type="Pfam" id="PF00195"/>
    </source>
</evidence>
<dbReference type="Proteomes" id="UP001188597">
    <property type="component" value="Unassembled WGS sequence"/>
</dbReference>
<feature type="domain" description="Chalcone/stilbene synthase C-terminal" evidence="6">
    <location>
        <begin position="86"/>
        <end position="134"/>
    </location>
</feature>
<organism evidence="7 8">
    <name type="scientific">Escallonia herrerae</name>
    <dbReference type="NCBI Taxonomy" id="1293975"/>
    <lineage>
        <taxon>Eukaryota</taxon>
        <taxon>Viridiplantae</taxon>
        <taxon>Streptophyta</taxon>
        <taxon>Embryophyta</taxon>
        <taxon>Tracheophyta</taxon>
        <taxon>Spermatophyta</taxon>
        <taxon>Magnoliopsida</taxon>
        <taxon>eudicotyledons</taxon>
        <taxon>Gunneridae</taxon>
        <taxon>Pentapetalae</taxon>
        <taxon>asterids</taxon>
        <taxon>campanulids</taxon>
        <taxon>Escalloniales</taxon>
        <taxon>Escalloniaceae</taxon>
        <taxon>Escallonia</taxon>
    </lineage>
</organism>
<dbReference type="Gene3D" id="3.40.47.10">
    <property type="match status" value="2"/>
</dbReference>
<reference evidence="7" key="1">
    <citation type="submission" date="2022-12" db="EMBL/GenBank/DDBJ databases">
        <title>Draft genome assemblies for two species of Escallonia (Escalloniales).</title>
        <authorList>
            <person name="Chanderbali A."/>
            <person name="Dervinis C."/>
            <person name="Anghel I."/>
            <person name="Soltis D."/>
            <person name="Soltis P."/>
            <person name="Zapata F."/>
        </authorList>
    </citation>
    <scope>NUCLEOTIDE SEQUENCE</scope>
    <source>
        <strain evidence="7">UCBG64.0493</strain>
        <tissue evidence="7">Leaf</tissue>
    </source>
</reference>
<dbReference type="GO" id="GO:0030639">
    <property type="term" value="P:polyketide biosynthetic process"/>
    <property type="evidence" value="ECO:0007669"/>
    <property type="project" value="TreeGrafter"/>
</dbReference>
<sequence length="161" mass="17326">MSVADYQLTKLLGLRPFIKRLVTYQQGCFTSGTVLHLAKDLAENNAGAHVLIVYSEITAVTFVDPLTPIWTPSLEPTVPTGVCGADLLLDSDGAIDGHLREVGLKFHLLKDVPGLISKNIEKSLKEAFASIGINVELVVLDRLSGDSGLEFTKIGDEMGGY</sequence>
<evidence type="ECO:0000256" key="1">
    <source>
        <dbReference type="ARBA" id="ARBA00005531"/>
    </source>
</evidence>
<dbReference type="PANTHER" id="PTHR11877">
    <property type="entry name" value="HYDROXYMETHYLGLUTARYL-COA SYNTHASE"/>
    <property type="match status" value="1"/>
</dbReference>
<comment type="similarity">
    <text evidence="1 4">Belongs to the thiolase-like superfamily. Chalcone/stilbene synthases family.</text>
</comment>
<dbReference type="InterPro" id="IPR012328">
    <property type="entry name" value="Chalcone/stilbene_synt_C"/>
</dbReference>
<keyword evidence="3 4" id="KW-0012">Acyltransferase</keyword>
<dbReference type="Pfam" id="PF02797">
    <property type="entry name" value="Chal_sti_synt_C"/>
    <property type="match status" value="1"/>
</dbReference>
<accession>A0AA88VMZ4</accession>
<evidence type="ECO:0000313" key="7">
    <source>
        <dbReference type="EMBL" id="KAK3011772.1"/>
    </source>
</evidence>
<dbReference type="InterPro" id="IPR016039">
    <property type="entry name" value="Thiolase-like"/>
</dbReference>